<evidence type="ECO:0000313" key="1">
    <source>
        <dbReference type="EMBL" id="SFT11585.1"/>
    </source>
</evidence>
<proteinExistence type="predicted"/>
<sequence>MVQIIQTQVLRNRSEGERMFNPADPETRPTCCRREVMYDALCEGVCDTACLEALFDWLDERKQ</sequence>
<dbReference type="EMBL" id="FPAJ01000006">
    <property type="protein sequence ID" value="SFT11585.1"/>
    <property type="molecule type" value="Genomic_DNA"/>
</dbReference>
<name>A0A1I6VD58_9RHOB</name>
<reference evidence="2" key="1">
    <citation type="submission" date="2016-10" db="EMBL/GenBank/DDBJ databases">
        <authorList>
            <person name="Varghese N."/>
            <person name="Submissions S."/>
        </authorList>
    </citation>
    <scope>NUCLEOTIDE SEQUENCE [LARGE SCALE GENOMIC DNA]</scope>
    <source>
        <strain evidence="2">DSM 23422</strain>
    </source>
</reference>
<gene>
    <name evidence="1" type="ORF">SAMN04488040_3240</name>
</gene>
<evidence type="ECO:0000313" key="2">
    <source>
        <dbReference type="Proteomes" id="UP000199239"/>
    </source>
</evidence>
<keyword evidence="2" id="KW-1185">Reference proteome</keyword>
<dbReference type="RefSeq" id="WP_093917420.1">
    <property type="nucleotide sequence ID" value="NZ_FPAJ01000006.1"/>
</dbReference>
<organism evidence="1 2">
    <name type="scientific">Sulfitobacter marinus</name>
    <dbReference type="NCBI Taxonomy" id="394264"/>
    <lineage>
        <taxon>Bacteria</taxon>
        <taxon>Pseudomonadati</taxon>
        <taxon>Pseudomonadota</taxon>
        <taxon>Alphaproteobacteria</taxon>
        <taxon>Rhodobacterales</taxon>
        <taxon>Roseobacteraceae</taxon>
        <taxon>Sulfitobacter</taxon>
    </lineage>
</organism>
<dbReference type="STRING" id="394264.SAMN04488040_3240"/>
<accession>A0A1I6VD58</accession>
<dbReference type="Proteomes" id="UP000199239">
    <property type="component" value="Unassembled WGS sequence"/>
</dbReference>
<protein>
    <submittedName>
        <fullName evidence="1">Uncharacterized protein</fullName>
    </submittedName>
</protein>
<dbReference type="AlphaFoldDB" id="A0A1I6VD58"/>